<dbReference type="RefSeq" id="WP_316779574.1">
    <property type="nucleotide sequence ID" value="NZ_JASMWN010000016.1"/>
</dbReference>
<comment type="similarity">
    <text evidence="2">Belongs to the rickettsiale 17 kDa surface antigen family.</text>
</comment>
<organism evidence="7 8">
    <name type="scientific">Sedimentitalea todarodis</name>
    <dbReference type="NCBI Taxonomy" id="1631240"/>
    <lineage>
        <taxon>Bacteria</taxon>
        <taxon>Pseudomonadati</taxon>
        <taxon>Pseudomonadota</taxon>
        <taxon>Alphaproteobacteria</taxon>
        <taxon>Rhodobacterales</taxon>
        <taxon>Paracoccaceae</taxon>
        <taxon>Sedimentitalea</taxon>
    </lineage>
</organism>
<evidence type="ECO:0000256" key="4">
    <source>
        <dbReference type="ARBA" id="ARBA00023288"/>
    </source>
</evidence>
<keyword evidence="8" id="KW-1185">Reference proteome</keyword>
<accession>A0ABU3VHZ4</accession>
<dbReference type="EMBL" id="JASMWN010000016">
    <property type="protein sequence ID" value="MDU9005728.1"/>
    <property type="molecule type" value="Genomic_DNA"/>
</dbReference>
<protein>
    <recommendedName>
        <fullName evidence="3">17 kDa surface antigen</fullName>
    </recommendedName>
</protein>
<evidence type="ECO:0000313" key="7">
    <source>
        <dbReference type="EMBL" id="MDU9005728.1"/>
    </source>
</evidence>
<dbReference type="PROSITE" id="PS51257">
    <property type="entry name" value="PROKAR_LIPOPROTEIN"/>
    <property type="match status" value="1"/>
</dbReference>
<feature type="chain" id="PRO_5045450849" description="17 kDa surface antigen" evidence="5">
    <location>
        <begin position="21"/>
        <end position="76"/>
    </location>
</feature>
<gene>
    <name evidence="7" type="ORF">QO231_18005</name>
</gene>
<reference evidence="8" key="1">
    <citation type="submission" date="2023-05" db="EMBL/GenBank/DDBJ databases">
        <title>Sedimentitalea sp. nov. JM2-8.</title>
        <authorList>
            <person name="Huang J."/>
        </authorList>
    </citation>
    <scope>NUCLEOTIDE SEQUENCE [LARGE SCALE GENOMIC DNA]</scope>
    <source>
        <strain evidence="8">KHS03</strain>
    </source>
</reference>
<evidence type="ECO:0000256" key="3">
    <source>
        <dbReference type="ARBA" id="ARBA00015281"/>
    </source>
</evidence>
<feature type="signal peptide" evidence="5">
    <location>
        <begin position="1"/>
        <end position="20"/>
    </location>
</feature>
<name>A0ABU3VHZ4_9RHOB</name>
<comment type="caution">
    <text evidence="7">The sequence shown here is derived from an EMBL/GenBank/DDBJ whole genome shotgun (WGS) entry which is preliminary data.</text>
</comment>
<evidence type="ECO:0000259" key="6">
    <source>
        <dbReference type="Pfam" id="PF05433"/>
    </source>
</evidence>
<dbReference type="Proteomes" id="UP001255416">
    <property type="component" value="Unassembled WGS sequence"/>
</dbReference>
<evidence type="ECO:0000313" key="8">
    <source>
        <dbReference type="Proteomes" id="UP001255416"/>
    </source>
</evidence>
<dbReference type="InterPro" id="IPR008816">
    <property type="entry name" value="Gly_zipper_2TM_dom"/>
</dbReference>
<proteinExistence type="inferred from homology"/>
<dbReference type="Pfam" id="PF05433">
    <property type="entry name" value="Rick_17kDa_Anti"/>
    <property type="match status" value="1"/>
</dbReference>
<sequence>MKRSSILAIFAAMGLLQACATTPAQEKQVGCAGATVAGAVLGGVVGNQFGGGSGKDILTAGGAVAGGIAANNAAGC</sequence>
<comment type="subcellular location">
    <subcellularLocation>
        <location evidence="1">Cell outer membrane</location>
        <topology evidence="1">Lipid-anchor</topology>
    </subcellularLocation>
</comment>
<feature type="domain" description="Glycine zipper 2TM" evidence="6">
    <location>
        <begin position="34"/>
        <end position="73"/>
    </location>
</feature>
<evidence type="ECO:0000256" key="2">
    <source>
        <dbReference type="ARBA" id="ARBA00008681"/>
    </source>
</evidence>
<keyword evidence="4" id="KW-0449">Lipoprotein</keyword>
<evidence type="ECO:0000256" key="5">
    <source>
        <dbReference type="SAM" id="SignalP"/>
    </source>
</evidence>
<evidence type="ECO:0000256" key="1">
    <source>
        <dbReference type="ARBA" id="ARBA00004459"/>
    </source>
</evidence>
<keyword evidence="5" id="KW-0732">Signal</keyword>